<organism evidence="2 3">
    <name type="scientific">Medicago truncatula</name>
    <name type="common">Barrel medic</name>
    <name type="synonym">Medicago tribuloides</name>
    <dbReference type="NCBI Taxonomy" id="3880"/>
    <lineage>
        <taxon>Eukaryota</taxon>
        <taxon>Viridiplantae</taxon>
        <taxon>Streptophyta</taxon>
        <taxon>Embryophyta</taxon>
        <taxon>Tracheophyta</taxon>
        <taxon>Spermatophyta</taxon>
        <taxon>Magnoliopsida</taxon>
        <taxon>eudicotyledons</taxon>
        <taxon>Gunneridae</taxon>
        <taxon>Pentapetalae</taxon>
        <taxon>rosids</taxon>
        <taxon>fabids</taxon>
        <taxon>Fabales</taxon>
        <taxon>Fabaceae</taxon>
        <taxon>Papilionoideae</taxon>
        <taxon>50 kb inversion clade</taxon>
        <taxon>NPAAA clade</taxon>
        <taxon>Hologalegina</taxon>
        <taxon>IRL clade</taxon>
        <taxon>Trifolieae</taxon>
        <taxon>Medicago</taxon>
    </lineage>
</organism>
<proteinExistence type="predicted"/>
<evidence type="ECO:0000256" key="1">
    <source>
        <dbReference type="SAM" id="SignalP"/>
    </source>
</evidence>
<dbReference type="GO" id="GO:0004528">
    <property type="term" value="F:phosphodiesterase I activity"/>
    <property type="evidence" value="ECO:0007669"/>
    <property type="project" value="UniProtKB-EC"/>
</dbReference>
<accession>A0A396IVH8</accession>
<dbReference type="AlphaFoldDB" id="A0A396IVH8"/>
<feature type="signal peptide" evidence="1">
    <location>
        <begin position="1"/>
        <end position="27"/>
    </location>
</feature>
<sequence>MKGSSFSKINMIFVILCFFTNLRICLGDMNGIGEQPLSKIAIHKTILALHSSASITASPFLLGNKV</sequence>
<evidence type="ECO:0000313" key="2">
    <source>
        <dbReference type="EMBL" id="RHN68638.1"/>
    </source>
</evidence>
<evidence type="ECO:0000313" key="3">
    <source>
        <dbReference type="Proteomes" id="UP000265566"/>
    </source>
</evidence>
<dbReference type="EMBL" id="PSQE01000003">
    <property type="protein sequence ID" value="RHN68638.1"/>
    <property type="molecule type" value="Genomic_DNA"/>
</dbReference>
<gene>
    <name evidence="2" type="ORF">MtrunA17_Chr3g0116061</name>
</gene>
<dbReference type="EC" id="3.1.4.1" evidence="2"/>
<name>A0A396IVH8_MEDTR</name>
<keyword evidence="2" id="KW-0378">Hydrolase</keyword>
<comment type="caution">
    <text evidence="2">The sequence shown here is derived from an EMBL/GenBank/DDBJ whole genome shotgun (WGS) entry which is preliminary data.</text>
</comment>
<dbReference type="Gramene" id="rna17016">
    <property type="protein sequence ID" value="RHN68638.1"/>
    <property type="gene ID" value="gene17016"/>
</dbReference>
<protein>
    <submittedName>
        <fullName evidence="2">Putative phosphodiesterase I</fullName>
        <ecNumber evidence="2">3.1.4.1</ecNumber>
    </submittedName>
</protein>
<feature type="chain" id="PRO_5017375510" evidence="1">
    <location>
        <begin position="28"/>
        <end position="66"/>
    </location>
</feature>
<dbReference type="Proteomes" id="UP000265566">
    <property type="component" value="Chromosome 3"/>
</dbReference>
<reference evidence="3" key="1">
    <citation type="journal article" date="2018" name="Nat. Plants">
        <title>Whole-genome landscape of Medicago truncatula symbiotic genes.</title>
        <authorList>
            <person name="Pecrix Y."/>
            <person name="Staton S.E."/>
            <person name="Sallet E."/>
            <person name="Lelandais-Briere C."/>
            <person name="Moreau S."/>
            <person name="Carrere S."/>
            <person name="Blein T."/>
            <person name="Jardinaud M.F."/>
            <person name="Latrasse D."/>
            <person name="Zouine M."/>
            <person name="Zahm M."/>
            <person name="Kreplak J."/>
            <person name="Mayjonade B."/>
            <person name="Satge C."/>
            <person name="Perez M."/>
            <person name="Cauet S."/>
            <person name="Marande W."/>
            <person name="Chantry-Darmon C."/>
            <person name="Lopez-Roques C."/>
            <person name="Bouchez O."/>
            <person name="Berard A."/>
            <person name="Debelle F."/>
            <person name="Munos S."/>
            <person name="Bendahmane A."/>
            <person name="Berges H."/>
            <person name="Niebel A."/>
            <person name="Buitink J."/>
            <person name="Frugier F."/>
            <person name="Benhamed M."/>
            <person name="Crespi M."/>
            <person name="Gouzy J."/>
            <person name="Gamas P."/>
        </authorList>
    </citation>
    <scope>NUCLEOTIDE SEQUENCE [LARGE SCALE GENOMIC DNA]</scope>
    <source>
        <strain evidence="3">cv. Jemalong A17</strain>
    </source>
</reference>
<keyword evidence="1" id="KW-0732">Signal</keyword>